<dbReference type="OrthoDB" id="5298774at2"/>
<comment type="function">
    <text evidence="7">Part of the ABC transporter complex PotABCD involved in spermidine/putrescine import. Responsible for energy coupling to the transport system.</text>
</comment>
<keyword evidence="6 7" id="KW-0472">Membrane</keyword>
<dbReference type="FunFam" id="3.40.50.300:FF:000425">
    <property type="entry name" value="Probable ABC transporter, ATP-binding subunit"/>
    <property type="match status" value="1"/>
</dbReference>
<evidence type="ECO:0000313" key="10">
    <source>
        <dbReference type="Proteomes" id="UP000186609"/>
    </source>
</evidence>
<evidence type="ECO:0000313" key="9">
    <source>
        <dbReference type="EMBL" id="APW39843.1"/>
    </source>
</evidence>
<dbReference type="GO" id="GO:0015697">
    <property type="term" value="P:quaternary ammonium group transport"/>
    <property type="evidence" value="ECO:0007669"/>
    <property type="project" value="UniProtKB-ARBA"/>
</dbReference>
<keyword evidence="5 7" id="KW-1278">Translocase</keyword>
<dbReference type="GO" id="GO:0043190">
    <property type="term" value="C:ATP-binding cassette (ABC) transporter complex"/>
    <property type="evidence" value="ECO:0007669"/>
    <property type="project" value="InterPro"/>
</dbReference>
<dbReference type="SMART" id="SM00382">
    <property type="entry name" value="AAA"/>
    <property type="match status" value="1"/>
</dbReference>
<comment type="subunit">
    <text evidence="7">The complex is composed of two ATP-binding proteins (PotA), two transmembrane proteins (PotB and PotC) and a solute-binding protein (PotD).</text>
</comment>
<dbReference type="InterPro" id="IPR027417">
    <property type="entry name" value="P-loop_NTPase"/>
</dbReference>
<dbReference type="PROSITE" id="PS50893">
    <property type="entry name" value="ABC_TRANSPORTER_2"/>
    <property type="match status" value="1"/>
</dbReference>
<keyword evidence="10" id="KW-1185">Reference proteome</keyword>
<evidence type="ECO:0000256" key="6">
    <source>
        <dbReference type="ARBA" id="ARBA00023136"/>
    </source>
</evidence>
<dbReference type="InterPro" id="IPR017871">
    <property type="entry name" value="ABC_transporter-like_CS"/>
</dbReference>
<accession>A0A1P8K1F5</accession>
<dbReference type="Pfam" id="PF00005">
    <property type="entry name" value="ABC_tran"/>
    <property type="match status" value="1"/>
</dbReference>
<dbReference type="EC" id="7.6.2.11" evidence="7"/>
<reference evidence="9 10" key="1">
    <citation type="submission" date="2017-01" db="EMBL/GenBank/DDBJ databases">
        <authorList>
            <person name="Mah S.A."/>
            <person name="Swanson W.J."/>
            <person name="Moy G.W."/>
            <person name="Vacquier V.D."/>
        </authorList>
    </citation>
    <scope>NUCLEOTIDE SEQUENCE [LARGE SCALE GENOMIC DNA]</scope>
    <source>
        <strain evidence="9 10">DCY110</strain>
    </source>
</reference>
<dbReference type="InterPro" id="IPR008995">
    <property type="entry name" value="Mo/tungstate-bd_C_term_dom"/>
</dbReference>
<name>A0A1P8K1F5_9BURK</name>
<gene>
    <name evidence="7" type="primary">potA</name>
    <name evidence="9" type="ORF">RD110_23745</name>
</gene>
<evidence type="ECO:0000256" key="1">
    <source>
        <dbReference type="ARBA" id="ARBA00022448"/>
    </source>
</evidence>
<dbReference type="InterPro" id="IPR003593">
    <property type="entry name" value="AAA+_ATPase"/>
</dbReference>
<dbReference type="Gene3D" id="2.40.50.100">
    <property type="match status" value="1"/>
</dbReference>
<dbReference type="InterPro" id="IPR003439">
    <property type="entry name" value="ABC_transporter-like_ATP-bd"/>
</dbReference>
<dbReference type="GO" id="GO:0015417">
    <property type="term" value="F:ABC-type polyamine transporter activity"/>
    <property type="evidence" value="ECO:0007669"/>
    <property type="project" value="UniProtKB-EC"/>
</dbReference>
<keyword evidence="2 7" id="KW-1003">Cell membrane</keyword>
<organism evidence="9 10">
    <name type="scientific">Rhodoferax koreensis</name>
    <dbReference type="NCBI Taxonomy" id="1842727"/>
    <lineage>
        <taxon>Bacteria</taxon>
        <taxon>Pseudomonadati</taxon>
        <taxon>Pseudomonadota</taxon>
        <taxon>Betaproteobacteria</taxon>
        <taxon>Burkholderiales</taxon>
        <taxon>Comamonadaceae</taxon>
        <taxon>Rhodoferax</taxon>
    </lineage>
</organism>
<keyword evidence="4 7" id="KW-0067">ATP-binding</keyword>
<evidence type="ECO:0000256" key="5">
    <source>
        <dbReference type="ARBA" id="ARBA00022967"/>
    </source>
</evidence>
<dbReference type="AlphaFoldDB" id="A0A1P8K1F5"/>
<keyword evidence="1 7" id="KW-0813">Transport</keyword>
<dbReference type="STRING" id="1842727.RD110_23745"/>
<evidence type="ECO:0000259" key="8">
    <source>
        <dbReference type="PROSITE" id="PS50893"/>
    </source>
</evidence>
<dbReference type="Pfam" id="PF08402">
    <property type="entry name" value="TOBE_2"/>
    <property type="match status" value="1"/>
</dbReference>
<dbReference type="Proteomes" id="UP000186609">
    <property type="component" value="Chromosome"/>
</dbReference>
<dbReference type="SUPFAM" id="SSF52540">
    <property type="entry name" value="P-loop containing nucleoside triphosphate hydrolases"/>
    <property type="match status" value="1"/>
</dbReference>
<dbReference type="GO" id="GO:0016887">
    <property type="term" value="F:ATP hydrolysis activity"/>
    <property type="evidence" value="ECO:0007669"/>
    <property type="project" value="InterPro"/>
</dbReference>
<feature type="domain" description="ABC transporter" evidence="8">
    <location>
        <begin position="19"/>
        <end position="250"/>
    </location>
</feature>
<dbReference type="PROSITE" id="PS00211">
    <property type="entry name" value="ABC_TRANSPORTER_1"/>
    <property type="match status" value="1"/>
</dbReference>
<dbReference type="SUPFAM" id="SSF50331">
    <property type="entry name" value="MOP-like"/>
    <property type="match status" value="1"/>
</dbReference>
<dbReference type="NCBIfam" id="TIGR01187">
    <property type="entry name" value="potA"/>
    <property type="match status" value="1"/>
</dbReference>
<sequence length="377" mass="40837">MTEANSTLATPLAVSGASVRLDKVSRIYGDGPPAVDAIDLEVHGGEILALLGPSGCGKTTTLRMIAGLVTPSMGEIRIDGQLVNDVPVHKRNLGMLFQNYALFPHLSVRDNVAFGLQMRDVPKTEALARSMEALRLVRLDAYADRLPAALSGGQQQRVALARAIVYRPRLLLLDEPFGALDKKLREAMQMELRQLCNQLGLTTLLVTHDQEEALILADRIAVMRGGRIEQIGASREIYDQPRSTFVADFIGTSNFVQARVHARAGDETSLQVDGGGVWQSSVAHDFKEGQTVTVAVRPENIRLLPTADARPAGNGVSGLVTQSVFKGQNLAVWIKLPDGKDFVCTMPVEEIGVATPRPGETWHAVWPANRTLIVQSA</sequence>
<dbReference type="PANTHER" id="PTHR42781">
    <property type="entry name" value="SPERMIDINE/PUTRESCINE IMPORT ATP-BINDING PROTEIN POTA"/>
    <property type="match status" value="1"/>
</dbReference>
<dbReference type="InterPro" id="IPR013611">
    <property type="entry name" value="Transp-assoc_OB_typ2"/>
</dbReference>
<evidence type="ECO:0000256" key="7">
    <source>
        <dbReference type="RuleBase" id="RU364083"/>
    </source>
</evidence>
<comment type="similarity">
    <text evidence="7">Belongs to the ABC transporter superfamily. Spermidine/putrescine importer (TC 3.A.1.11.1) family.</text>
</comment>
<dbReference type="RefSeq" id="WP_076202634.1">
    <property type="nucleotide sequence ID" value="NZ_CP019236.1"/>
</dbReference>
<dbReference type="PANTHER" id="PTHR42781:SF4">
    <property type="entry name" value="SPERMIDINE_PUTRESCINE IMPORT ATP-BINDING PROTEIN POTA"/>
    <property type="match status" value="1"/>
</dbReference>
<dbReference type="GO" id="GO:0005524">
    <property type="term" value="F:ATP binding"/>
    <property type="evidence" value="ECO:0007669"/>
    <property type="project" value="UniProtKB-KW"/>
</dbReference>
<dbReference type="KEGG" id="rhy:RD110_23745"/>
<dbReference type="InterPro" id="IPR050093">
    <property type="entry name" value="ABC_SmlMolc_Importer"/>
</dbReference>
<dbReference type="EMBL" id="CP019236">
    <property type="protein sequence ID" value="APW39843.1"/>
    <property type="molecule type" value="Genomic_DNA"/>
</dbReference>
<protein>
    <recommendedName>
        <fullName evidence="7">Spermidine/putrescine import ATP-binding protein PotA</fullName>
        <ecNumber evidence="7">7.6.2.11</ecNumber>
    </recommendedName>
</protein>
<comment type="catalytic activity">
    <reaction evidence="7">
        <text>ATP + H2O + polyamine-[polyamine-binding protein]Side 1 = ADP + phosphate + polyamineSide 2 + [polyamine-binding protein]Side 1.</text>
        <dbReference type="EC" id="7.6.2.11"/>
    </reaction>
</comment>
<evidence type="ECO:0000256" key="2">
    <source>
        <dbReference type="ARBA" id="ARBA00022475"/>
    </source>
</evidence>
<evidence type="ECO:0000256" key="4">
    <source>
        <dbReference type="ARBA" id="ARBA00022840"/>
    </source>
</evidence>
<proteinExistence type="inferred from homology"/>
<keyword evidence="3 7" id="KW-0547">Nucleotide-binding</keyword>
<evidence type="ECO:0000256" key="3">
    <source>
        <dbReference type="ARBA" id="ARBA00022741"/>
    </source>
</evidence>
<dbReference type="Gene3D" id="3.40.50.300">
    <property type="entry name" value="P-loop containing nucleotide triphosphate hydrolases"/>
    <property type="match status" value="1"/>
</dbReference>
<dbReference type="InterPro" id="IPR005893">
    <property type="entry name" value="PotA-like"/>
</dbReference>